<feature type="compositionally biased region" description="Basic and acidic residues" evidence="1">
    <location>
        <begin position="612"/>
        <end position="623"/>
    </location>
</feature>
<feature type="compositionally biased region" description="Low complexity" evidence="1">
    <location>
        <begin position="787"/>
        <end position="846"/>
    </location>
</feature>
<name>A0ABD3NKC1_9STRA</name>
<feature type="region of interest" description="Disordered" evidence="1">
    <location>
        <begin position="408"/>
        <end position="431"/>
    </location>
</feature>
<gene>
    <name evidence="3" type="ORF">ACHAW5_005528</name>
</gene>
<protein>
    <submittedName>
        <fullName evidence="3">Uncharacterized protein</fullName>
    </submittedName>
</protein>
<evidence type="ECO:0000256" key="1">
    <source>
        <dbReference type="SAM" id="MobiDB-lite"/>
    </source>
</evidence>
<feature type="region of interest" description="Disordered" evidence="1">
    <location>
        <begin position="764"/>
        <end position="846"/>
    </location>
</feature>
<dbReference type="Proteomes" id="UP001530315">
    <property type="component" value="Unassembled WGS sequence"/>
</dbReference>
<accession>A0ABD3NKC1</accession>
<evidence type="ECO:0000313" key="4">
    <source>
        <dbReference type="Proteomes" id="UP001530315"/>
    </source>
</evidence>
<dbReference type="EMBL" id="JALLAZ020001410">
    <property type="protein sequence ID" value="KAL3775477.1"/>
    <property type="molecule type" value="Genomic_DNA"/>
</dbReference>
<evidence type="ECO:0000313" key="3">
    <source>
        <dbReference type="EMBL" id="KAL3775477.1"/>
    </source>
</evidence>
<feature type="region of interest" description="Disordered" evidence="1">
    <location>
        <begin position="216"/>
        <end position="236"/>
    </location>
</feature>
<feature type="chain" id="PRO_5044793378" evidence="2">
    <location>
        <begin position="31"/>
        <end position="929"/>
    </location>
</feature>
<feature type="compositionally biased region" description="Low complexity" evidence="1">
    <location>
        <begin position="527"/>
        <end position="575"/>
    </location>
</feature>
<keyword evidence="4" id="KW-1185">Reference proteome</keyword>
<feature type="compositionally biased region" description="Low complexity" evidence="1">
    <location>
        <begin position="353"/>
        <end position="364"/>
    </location>
</feature>
<proteinExistence type="predicted"/>
<feature type="region of interest" description="Disordered" evidence="1">
    <location>
        <begin position="313"/>
        <end position="374"/>
    </location>
</feature>
<feature type="region of interest" description="Disordered" evidence="1">
    <location>
        <begin position="481"/>
        <end position="623"/>
    </location>
</feature>
<feature type="signal peptide" evidence="2">
    <location>
        <begin position="1"/>
        <end position="30"/>
    </location>
</feature>
<feature type="compositionally biased region" description="Polar residues" evidence="1">
    <location>
        <begin position="313"/>
        <end position="342"/>
    </location>
</feature>
<comment type="caution">
    <text evidence="3">The sequence shown here is derived from an EMBL/GenBank/DDBJ whole genome shotgun (WGS) entry which is preliminary data.</text>
</comment>
<sequence length="929" mass="96240">MSSRSLTALYLPSLEIILLNIPLTMNAAAAASIPRIYITDVVERKHLLNDYSRQLQWGASEESSPSANPPLTAEQFDNCLYDEALADTNMDFELDESEYLTFLSINSARYGYPWEYPNQVTFVELPLEFPMLFHSTACLCAYEEGEALPHSLQDVDFGCCEGKNEHIVVSDNVGLFGDMTDDEYAYSRLFCTEAFYLYPAVLTMAPIVTTMPTFTPSTDPPTTLEPSISPADGSTTTVPTIAESIISPTDGTPTTVPTIAESSISPTDGSATAVPTIAESSISPTYGSVTTVPTESIISPTDGSTTTVPTIAESSISPTDGSATTVPTEFSISPTDGSTTAVPTIAPETDNVTTTDTPTTSSSTGVMTLSPTGVVETDSPAAVDNGLETDSPVDTPSPTFPVVFPTMSPTVNTDDDTGTGSPTFSSSSTSTDLEIEIQYDYNSDCGVTADDVMSGNDGISIKEGLSIATEAIVVGILNSTYPRDDDSSLAPTPGTTADASDDSSPAPTPETTSDASNDSSPAPIPGTTADANDSSSSAPTPGTTADATLGGTLSPSGLVTVTTSTSTSTGTNLSPISASTSATDTLAPAVTRSGTKTSTQSFLRGVIAPSRAGDEDPSVRTSEESLEAFVGLRLSADGLLDEPSKLGLDNKDSNNRRRGLAMVLSGLRRRRHPSNELGQQPQRRSRLLVYYTQTNPVVITDVEDVIDSCPSGFTCMRVISKVTVTLEEGDDLEQVEDVIRIGFEDSILDASFFEALPADTVMCPVDDNSSPAPTTGVADVPGESLIPTSPSSFASSAGTTSSTTLASSAASVETASPTPSASSDETLGLTLSPSLTGSDGTLSPSGLAEATTLTTSTAVAGSASSTLAPTGASGVLPTTVIPGGGAAPTLPPMVTPTKRDGGGEMAYHQTMMDTGSIHSEKLRLEYQPT</sequence>
<feature type="compositionally biased region" description="Polar residues" evidence="1">
    <location>
        <begin position="489"/>
        <end position="520"/>
    </location>
</feature>
<evidence type="ECO:0000256" key="2">
    <source>
        <dbReference type="SAM" id="SignalP"/>
    </source>
</evidence>
<reference evidence="3 4" key="1">
    <citation type="submission" date="2024-10" db="EMBL/GenBank/DDBJ databases">
        <title>Updated reference genomes for cyclostephanoid diatoms.</title>
        <authorList>
            <person name="Roberts W.R."/>
            <person name="Alverson A.J."/>
        </authorList>
    </citation>
    <scope>NUCLEOTIDE SEQUENCE [LARGE SCALE GENOMIC DNA]</scope>
    <source>
        <strain evidence="3 4">AJA276-08</strain>
    </source>
</reference>
<feature type="compositionally biased region" description="Low complexity" evidence="1">
    <location>
        <begin position="418"/>
        <end position="431"/>
    </location>
</feature>
<keyword evidence="2" id="KW-0732">Signal</keyword>
<dbReference type="AlphaFoldDB" id="A0ABD3NKC1"/>
<feature type="compositionally biased region" description="Polar residues" evidence="1">
    <location>
        <begin position="592"/>
        <end position="602"/>
    </location>
</feature>
<organism evidence="3 4">
    <name type="scientific">Stephanodiscus triporus</name>
    <dbReference type="NCBI Taxonomy" id="2934178"/>
    <lineage>
        <taxon>Eukaryota</taxon>
        <taxon>Sar</taxon>
        <taxon>Stramenopiles</taxon>
        <taxon>Ochrophyta</taxon>
        <taxon>Bacillariophyta</taxon>
        <taxon>Coscinodiscophyceae</taxon>
        <taxon>Thalassiosirophycidae</taxon>
        <taxon>Stephanodiscales</taxon>
        <taxon>Stephanodiscaceae</taxon>
        <taxon>Stephanodiscus</taxon>
    </lineage>
</organism>